<dbReference type="InterPro" id="IPR043129">
    <property type="entry name" value="ATPase_NBD"/>
</dbReference>
<dbReference type="FunFam" id="3.30.420.40:FF:000028">
    <property type="entry name" value="heat shock 70 kDa protein-like"/>
    <property type="match status" value="1"/>
</dbReference>
<dbReference type="GO" id="GO:0140662">
    <property type="term" value="F:ATP-dependent protein folding chaperone"/>
    <property type="evidence" value="ECO:0007669"/>
    <property type="project" value="InterPro"/>
</dbReference>
<dbReference type="PRINTS" id="PR00301">
    <property type="entry name" value="HEATSHOCK70"/>
</dbReference>
<keyword evidence="5" id="KW-0346">Stress response</keyword>
<dbReference type="AlphaFoldDB" id="A0A6J4I7Y5"/>
<dbReference type="Gene3D" id="3.90.640.10">
    <property type="entry name" value="Actin, Chain A, domain 4"/>
    <property type="match status" value="1"/>
</dbReference>
<dbReference type="PANTHER" id="PTHR19375">
    <property type="entry name" value="HEAT SHOCK PROTEIN 70KDA"/>
    <property type="match status" value="1"/>
</dbReference>
<gene>
    <name evidence="7" type="ORF">AVDCRST_MAG41-1600</name>
</gene>
<dbReference type="Gene3D" id="3.30.420.40">
    <property type="match status" value="2"/>
</dbReference>
<evidence type="ECO:0000256" key="4">
    <source>
        <dbReference type="ARBA" id="ARBA00022840"/>
    </source>
</evidence>
<dbReference type="PROSITE" id="PS01036">
    <property type="entry name" value="HSP70_3"/>
    <property type="match status" value="1"/>
</dbReference>
<dbReference type="SUPFAM" id="SSF100920">
    <property type="entry name" value="Heat shock protein 70kD (HSP70), peptide-binding domain"/>
    <property type="match status" value="1"/>
</dbReference>
<keyword evidence="3" id="KW-0547">Nucleotide-binding</keyword>
<protein>
    <submittedName>
        <fullName evidence="7">Chaperone protein DnaK</fullName>
    </submittedName>
</protein>
<dbReference type="EMBL" id="CADCTP010000144">
    <property type="protein sequence ID" value="CAA9243689.1"/>
    <property type="molecule type" value="Genomic_DNA"/>
</dbReference>
<keyword evidence="2" id="KW-0597">Phosphoprotein</keyword>
<dbReference type="GO" id="GO:0005524">
    <property type="term" value="F:ATP binding"/>
    <property type="evidence" value="ECO:0007669"/>
    <property type="project" value="UniProtKB-KW"/>
</dbReference>
<proteinExistence type="inferred from homology"/>
<sequence length="463" mass="47949">MPWQGVSIDLGTMCSVTAGRPGRGGAAVLPDRDGRRGTPSVVAFDAGRALVGAPRPGAIRFVKTAVGDPTWRFRVDGMSLRAEEVTAVLLRTLREDAERALGRPVSEAVLTVPASFDAAARHAVAQAGRIAGLAAHRVVSEPTAAAVAYRRRIGVGRTVLVYALGGGSCDVSVLHRDAAGLAVLATAADRELGAWDWDNALLRLVLDRETRLGPLDGGPGELRLRAAVEDAKLALSAGSAATVLESVTVTRAEFERATAALLARTRRLVDAALGAAGVTAGELDGVLLAGGPTRMPMVRRMLRTALDRRPGTVAEPAEVVALGGALLDRVPVREVASLDLGVLARDATGASRPVVLVRAGTPLPAAGTAVFHPLAEGQRRFVLEVTQGDPPVRQHRAAVGLPAGRPGPIEVSCAYDLDQRPSVRVRHVPSGRSLADVAVVGPAALTDAEVADAADRVRALTSG</sequence>
<evidence type="ECO:0000256" key="2">
    <source>
        <dbReference type="ARBA" id="ARBA00022553"/>
    </source>
</evidence>
<dbReference type="Gene3D" id="2.60.34.10">
    <property type="entry name" value="Substrate Binding Domain Of DNAk, Chain A, domain 1"/>
    <property type="match status" value="1"/>
</dbReference>
<accession>A0A6J4I7Y5</accession>
<evidence type="ECO:0000313" key="7">
    <source>
        <dbReference type="EMBL" id="CAA9243689.1"/>
    </source>
</evidence>
<evidence type="ECO:0000256" key="5">
    <source>
        <dbReference type="ARBA" id="ARBA00023016"/>
    </source>
</evidence>
<dbReference type="Pfam" id="PF00012">
    <property type="entry name" value="HSP70"/>
    <property type="match status" value="1"/>
</dbReference>
<keyword evidence="4" id="KW-0067">ATP-binding</keyword>
<reference evidence="7" key="1">
    <citation type="submission" date="2020-02" db="EMBL/GenBank/DDBJ databases">
        <authorList>
            <person name="Meier V. D."/>
        </authorList>
    </citation>
    <scope>NUCLEOTIDE SEQUENCE</scope>
    <source>
        <strain evidence="7">AVDCRST_MAG41</strain>
    </source>
</reference>
<evidence type="ECO:0000256" key="6">
    <source>
        <dbReference type="ARBA" id="ARBA00023186"/>
    </source>
</evidence>
<keyword evidence="6" id="KW-0143">Chaperone</keyword>
<evidence type="ECO:0000256" key="1">
    <source>
        <dbReference type="ARBA" id="ARBA00007381"/>
    </source>
</evidence>
<evidence type="ECO:0000256" key="3">
    <source>
        <dbReference type="ARBA" id="ARBA00022741"/>
    </source>
</evidence>
<dbReference type="SUPFAM" id="SSF53067">
    <property type="entry name" value="Actin-like ATPase domain"/>
    <property type="match status" value="2"/>
</dbReference>
<comment type="similarity">
    <text evidence="1">Belongs to the heat shock protein 70 family.</text>
</comment>
<name>A0A6J4I7Y5_9ACTN</name>
<dbReference type="InterPro" id="IPR013126">
    <property type="entry name" value="Hsp_70_fam"/>
</dbReference>
<dbReference type="InterPro" id="IPR029047">
    <property type="entry name" value="HSP70_peptide-bd_sf"/>
</dbReference>
<dbReference type="InterPro" id="IPR018181">
    <property type="entry name" value="Heat_shock_70_CS"/>
</dbReference>
<organism evidence="7">
    <name type="scientific">uncultured Mycobacteriales bacterium</name>
    <dbReference type="NCBI Taxonomy" id="581187"/>
    <lineage>
        <taxon>Bacteria</taxon>
        <taxon>Bacillati</taxon>
        <taxon>Actinomycetota</taxon>
        <taxon>Actinomycetes</taxon>
        <taxon>Mycobacteriales</taxon>
        <taxon>environmental samples</taxon>
    </lineage>
</organism>